<evidence type="ECO:0000256" key="7">
    <source>
        <dbReference type="ARBA" id="ARBA00023172"/>
    </source>
</evidence>
<evidence type="ECO:0000256" key="10">
    <source>
        <dbReference type="RuleBase" id="RU004485"/>
    </source>
</evidence>
<evidence type="ECO:0000256" key="2">
    <source>
        <dbReference type="ARBA" id="ARBA00018329"/>
    </source>
</evidence>
<dbReference type="AlphaFoldDB" id="A0A3N1NVG2"/>
<dbReference type="InterPro" id="IPR010992">
    <property type="entry name" value="IHF-like_DNA-bd_dom_sf"/>
</dbReference>
<dbReference type="Pfam" id="PF00216">
    <property type="entry name" value="Bac_DNA_binding"/>
    <property type="match status" value="1"/>
</dbReference>
<evidence type="ECO:0000256" key="8">
    <source>
        <dbReference type="HAMAP-Rule" id="MF_00380"/>
    </source>
</evidence>
<dbReference type="PANTHER" id="PTHR33175">
    <property type="entry name" value="DNA-BINDING PROTEIN HU"/>
    <property type="match status" value="1"/>
</dbReference>
<dbReference type="PANTHER" id="PTHR33175:SF2">
    <property type="entry name" value="INTEGRATION HOST FACTOR SUBUNIT ALPHA"/>
    <property type="match status" value="1"/>
</dbReference>
<dbReference type="Proteomes" id="UP000273643">
    <property type="component" value="Unassembled WGS sequence"/>
</dbReference>
<evidence type="ECO:0000256" key="11">
    <source>
        <dbReference type="SAM" id="MobiDB-lite"/>
    </source>
</evidence>
<dbReference type="PRINTS" id="PR01727">
    <property type="entry name" value="DNABINDINGHU"/>
</dbReference>
<dbReference type="GO" id="GO:0006417">
    <property type="term" value="P:regulation of translation"/>
    <property type="evidence" value="ECO:0007669"/>
    <property type="project" value="UniProtKB-UniRule"/>
</dbReference>
<dbReference type="CDD" id="cd13835">
    <property type="entry name" value="IHF_A"/>
    <property type="match status" value="1"/>
</dbReference>
<dbReference type="NCBIfam" id="NF001401">
    <property type="entry name" value="PRK00285.1"/>
    <property type="match status" value="1"/>
</dbReference>
<dbReference type="GO" id="GO:0009893">
    <property type="term" value="P:positive regulation of metabolic process"/>
    <property type="evidence" value="ECO:0007669"/>
    <property type="project" value="UniProtKB-ARBA"/>
</dbReference>
<dbReference type="PROSITE" id="PS00045">
    <property type="entry name" value="HISTONE_LIKE"/>
    <property type="match status" value="1"/>
</dbReference>
<accession>A0A3N1NVG2</accession>
<dbReference type="EMBL" id="RJUK01000001">
    <property type="protein sequence ID" value="ROQ19859.1"/>
    <property type="molecule type" value="Genomic_DNA"/>
</dbReference>
<evidence type="ECO:0000256" key="5">
    <source>
        <dbReference type="ARBA" id="ARBA00023125"/>
    </source>
</evidence>
<gene>
    <name evidence="8" type="primary">ihfA</name>
    <name evidence="8" type="synonym">himA</name>
    <name evidence="12" type="ORF">EDC38_0449</name>
</gene>
<evidence type="ECO:0000256" key="1">
    <source>
        <dbReference type="ARBA" id="ARBA00010529"/>
    </source>
</evidence>
<protein>
    <recommendedName>
        <fullName evidence="2 8">Integration host factor subunit alpha</fullName>
        <shortName evidence="8">IHF-alpha</shortName>
    </recommendedName>
</protein>
<dbReference type="OrthoDB" id="9797747at2"/>
<comment type="similarity">
    <text evidence="1 8 9">Belongs to the bacterial histone-like protein family.</text>
</comment>
<organism evidence="12 13">
    <name type="scientific">Marinimicrobium koreense</name>
    <dbReference type="NCBI Taxonomy" id="306545"/>
    <lineage>
        <taxon>Bacteria</taxon>
        <taxon>Pseudomonadati</taxon>
        <taxon>Pseudomonadota</taxon>
        <taxon>Gammaproteobacteria</taxon>
        <taxon>Cellvibrionales</taxon>
        <taxon>Cellvibrionaceae</taxon>
        <taxon>Marinimicrobium</taxon>
    </lineage>
</organism>
<dbReference type="FunFam" id="4.10.520.10:FF:000002">
    <property type="entry name" value="Integration host factor subunit alpha"/>
    <property type="match status" value="1"/>
</dbReference>
<dbReference type="InterPro" id="IPR005684">
    <property type="entry name" value="IHF_alpha"/>
</dbReference>
<comment type="caution">
    <text evidence="12">The sequence shown here is derived from an EMBL/GenBank/DDBJ whole genome shotgun (WGS) entry which is preliminary data.</text>
</comment>
<dbReference type="SUPFAM" id="SSF47729">
    <property type="entry name" value="IHF-like DNA-binding proteins"/>
    <property type="match status" value="1"/>
</dbReference>
<dbReference type="HAMAP" id="MF_00380">
    <property type="entry name" value="IHF_alpha"/>
    <property type="match status" value="1"/>
</dbReference>
<evidence type="ECO:0000256" key="6">
    <source>
        <dbReference type="ARBA" id="ARBA00023163"/>
    </source>
</evidence>
<keyword evidence="7 8" id="KW-0233">DNA recombination</keyword>
<reference evidence="12 13" key="1">
    <citation type="submission" date="2018-11" db="EMBL/GenBank/DDBJ databases">
        <title>Genomic Encyclopedia of Type Strains, Phase IV (KMG-IV): sequencing the most valuable type-strain genomes for metagenomic binning, comparative biology and taxonomic classification.</title>
        <authorList>
            <person name="Goeker M."/>
        </authorList>
    </citation>
    <scope>NUCLEOTIDE SEQUENCE [LARGE SCALE GENOMIC DNA]</scope>
    <source>
        <strain evidence="12 13">DSM 16974</strain>
    </source>
</reference>
<keyword evidence="3 8" id="KW-0810">Translation regulation</keyword>
<dbReference type="SMART" id="SM00411">
    <property type="entry name" value="BHL"/>
    <property type="match status" value="1"/>
</dbReference>
<dbReference type="InterPro" id="IPR000119">
    <property type="entry name" value="Hist_DNA-bd"/>
</dbReference>
<evidence type="ECO:0000313" key="12">
    <source>
        <dbReference type="EMBL" id="ROQ19859.1"/>
    </source>
</evidence>
<dbReference type="GO" id="GO:0006310">
    <property type="term" value="P:DNA recombination"/>
    <property type="evidence" value="ECO:0007669"/>
    <property type="project" value="UniProtKB-UniRule"/>
</dbReference>
<dbReference type="GO" id="GO:0006355">
    <property type="term" value="P:regulation of DNA-templated transcription"/>
    <property type="evidence" value="ECO:0007669"/>
    <property type="project" value="UniProtKB-UniRule"/>
</dbReference>
<dbReference type="GO" id="GO:0030527">
    <property type="term" value="F:structural constituent of chromatin"/>
    <property type="evidence" value="ECO:0007669"/>
    <property type="project" value="InterPro"/>
</dbReference>
<evidence type="ECO:0000256" key="4">
    <source>
        <dbReference type="ARBA" id="ARBA00023015"/>
    </source>
</evidence>
<sequence length="102" mass="11452">MSGGALTKADLAEKLYDELGLNKREAKELVELFFEEIRRSLESNEQVKLSGFGNFDLRDKSQRPGRNPKTGEEIPISARRVVTFRPGQKLKAKVEAYAGTKP</sequence>
<evidence type="ECO:0000256" key="9">
    <source>
        <dbReference type="RuleBase" id="RU003939"/>
    </source>
</evidence>
<dbReference type="GO" id="GO:0003677">
    <property type="term" value="F:DNA binding"/>
    <property type="evidence" value="ECO:0007669"/>
    <property type="project" value="UniProtKB-UniRule"/>
</dbReference>
<evidence type="ECO:0000313" key="13">
    <source>
        <dbReference type="Proteomes" id="UP000273643"/>
    </source>
</evidence>
<keyword evidence="6 8" id="KW-0804">Transcription</keyword>
<comment type="subunit">
    <text evidence="8 10">Heterodimer of an alpha and a beta chain.</text>
</comment>
<keyword evidence="4 8" id="KW-0805">Transcription regulation</keyword>
<evidence type="ECO:0000256" key="3">
    <source>
        <dbReference type="ARBA" id="ARBA00022845"/>
    </source>
</evidence>
<name>A0A3N1NVG2_9GAMM</name>
<dbReference type="RefSeq" id="WP_024459887.1">
    <property type="nucleotide sequence ID" value="NZ_JBHYFO010000009.1"/>
</dbReference>
<keyword evidence="5 8" id="KW-0238">DNA-binding</keyword>
<dbReference type="InterPro" id="IPR020816">
    <property type="entry name" value="Histone-like_DNA-bd_CS"/>
</dbReference>
<proteinExistence type="inferred from homology"/>
<feature type="region of interest" description="Disordered" evidence="11">
    <location>
        <begin position="53"/>
        <end position="75"/>
    </location>
</feature>
<keyword evidence="13" id="KW-1185">Reference proteome</keyword>
<dbReference type="NCBIfam" id="TIGR00987">
    <property type="entry name" value="himA"/>
    <property type="match status" value="1"/>
</dbReference>
<dbReference type="GO" id="GO:0005829">
    <property type="term" value="C:cytosol"/>
    <property type="evidence" value="ECO:0007669"/>
    <property type="project" value="TreeGrafter"/>
</dbReference>
<comment type="function">
    <text evidence="8 10">This protein is one of the two subunits of integration host factor, a specific DNA-binding protein that functions in genetic recombination as well as in transcriptional and translational control.</text>
</comment>
<dbReference type="Gene3D" id="4.10.520.10">
    <property type="entry name" value="IHF-like DNA-binding proteins"/>
    <property type="match status" value="1"/>
</dbReference>